<proteinExistence type="predicted"/>
<accession>A0A158CLT9</accession>
<keyword evidence="1" id="KW-0175">Coiled coil</keyword>
<feature type="coiled-coil region" evidence="1">
    <location>
        <begin position="35"/>
        <end position="69"/>
    </location>
</feature>
<evidence type="ECO:0000313" key="3">
    <source>
        <dbReference type="Proteomes" id="UP000054870"/>
    </source>
</evidence>
<gene>
    <name evidence="2" type="ORF">AWB75_05395</name>
</gene>
<reference evidence="2" key="1">
    <citation type="submission" date="2016-01" db="EMBL/GenBank/DDBJ databases">
        <authorList>
            <person name="Peeters C."/>
        </authorList>
    </citation>
    <scope>NUCLEOTIDE SEQUENCE [LARGE SCALE GENOMIC DNA]</scope>
    <source>
        <strain evidence="2">LMG 29318</strain>
    </source>
</reference>
<protein>
    <submittedName>
        <fullName evidence="2">Uncharacterized protein</fullName>
    </submittedName>
</protein>
<dbReference type="Proteomes" id="UP000054870">
    <property type="component" value="Unassembled WGS sequence"/>
</dbReference>
<sequence>MNYTRWTDDELRRALCANPLDRDAASEAAVRFARTARTDAEFEELEQQVEDLEHQVDEAKSEAQAYHDDYSAECTRAHELQRRVNELEDAGAGLL</sequence>
<keyword evidence="3" id="KW-1185">Reference proteome</keyword>
<dbReference type="EMBL" id="FCOF02000034">
    <property type="protein sequence ID" value="SAK83353.1"/>
    <property type="molecule type" value="Genomic_DNA"/>
</dbReference>
<evidence type="ECO:0000313" key="2">
    <source>
        <dbReference type="EMBL" id="SAK83353.1"/>
    </source>
</evidence>
<organism evidence="2 3">
    <name type="scientific">Caballeronia catudaia</name>
    <dbReference type="NCBI Taxonomy" id="1777136"/>
    <lineage>
        <taxon>Bacteria</taxon>
        <taxon>Pseudomonadati</taxon>
        <taxon>Pseudomonadota</taxon>
        <taxon>Betaproteobacteria</taxon>
        <taxon>Burkholderiales</taxon>
        <taxon>Burkholderiaceae</taxon>
        <taxon>Caballeronia</taxon>
    </lineage>
</organism>
<evidence type="ECO:0000256" key="1">
    <source>
        <dbReference type="SAM" id="Coils"/>
    </source>
</evidence>
<dbReference type="RefSeq" id="WP_061127104.1">
    <property type="nucleotide sequence ID" value="NZ_FCOF02000034.1"/>
</dbReference>
<name>A0A158CLT9_9BURK</name>
<comment type="caution">
    <text evidence="2">The sequence shown here is derived from an EMBL/GenBank/DDBJ whole genome shotgun (WGS) entry which is preliminary data.</text>
</comment>
<dbReference type="Gene3D" id="6.10.140.1090">
    <property type="match status" value="1"/>
</dbReference>
<dbReference type="AlphaFoldDB" id="A0A158CLT9"/>